<keyword evidence="1" id="KW-0614">Plasmid</keyword>
<gene>
    <name evidence="1" type="ORF">PLA107_034930</name>
</gene>
<geneLocation type="plasmid" evidence="2">
    <name>pmppla107</name>
</geneLocation>
<organism evidence="1 2">
    <name type="scientific">Pseudomonas amygdali pv. lachrymans str. M301315</name>
    <dbReference type="NCBI Taxonomy" id="629260"/>
    <lineage>
        <taxon>Bacteria</taxon>
        <taxon>Pseudomonadati</taxon>
        <taxon>Pseudomonadota</taxon>
        <taxon>Gammaproteobacteria</taxon>
        <taxon>Pseudomonadales</taxon>
        <taxon>Pseudomonadaceae</taxon>
        <taxon>Pseudomonas</taxon>
        <taxon>Pseudomonas amygdali</taxon>
    </lineage>
</organism>
<dbReference type="RefSeq" id="WP_005742484.1">
    <property type="nucleotide sequence ID" value="NZ_CP031226.1"/>
</dbReference>
<evidence type="ECO:0000313" key="2">
    <source>
        <dbReference type="Proteomes" id="UP000006426"/>
    </source>
</evidence>
<dbReference type="GeneID" id="39474334"/>
<reference evidence="1 2" key="1">
    <citation type="journal article" date="2011" name="PLoS Pathog.">
        <title>Dynamic evolution of pathogenicity revealed by sequencing and comparative genomics of 19 Pseudomonas syringae isolates.</title>
        <authorList>
            <person name="Baltrus D.A."/>
            <person name="Nishimura M.T."/>
            <person name="Romanchuk A."/>
            <person name="Chang J.H."/>
            <person name="Mukhtar M.S."/>
            <person name="Cherkis K."/>
            <person name="Roach J."/>
            <person name="Grant S.R."/>
            <person name="Jones C.D."/>
            <person name="Dangl J.L."/>
        </authorList>
    </citation>
    <scope>NUCLEOTIDE SEQUENCE [LARGE SCALE GENOMIC DNA]</scope>
    <source>
        <strain evidence="1 2">M301315</strain>
    </source>
</reference>
<protein>
    <submittedName>
        <fullName evidence="1">Uncharacterized protein</fullName>
    </submittedName>
</protein>
<dbReference type="EMBL" id="CP031226">
    <property type="protein sequence ID" value="AXH60367.1"/>
    <property type="molecule type" value="Genomic_DNA"/>
</dbReference>
<dbReference type="AlphaFoldDB" id="A0AAD0VAK3"/>
<evidence type="ECO:0000313" key="1">
    <source>
        <dbReference type="EMBL" id="AXH60367.1"/>
    </source>
</evidence>
<name>A0AAD0VAK3_PSEAV</name>
<accession>A0AAD0VAK3</accession>
<dbReference type="Proteomes" id="UP000006426">
    <property type="component" value="Plasmid pmppla107"/>
</dbReference>
<sequence length="207" mass="22198">MILDQIDVQAALGLGSAFVTSGDVHSPLSESSIWLSQCYPGLSGIVRLKGRDVVVVFVDEIVPVSALIVSVLPPKSLDPDNPGKWTVHVQSQMYGWQFSCVRDEPPLLGEAPLVIFIKWVPNALGKALQAHDDLYIAKKYADDELLVGSDYEKESLSRYHLATGLSSIAHALAANGVLKMLSKTPGATKVLSLPFAEVGIAHPALEA</sequence>
<proteinExistence type="predicted"/>